<dbReference type="HOGENOM" id="CLU_1703782_0_0_1"/>
<organism evidence="1 2">
    <name type="scientific">Scleroderma citrinum Foug A</name>
    <dbReference type="NCBI Taxonomy" id="1036808"/>
    <lineage>
        <taxon>Eukaryota</taxon>
        <taxon>Fungi</taxon>
        <taxon>Dikarya</taxon>
        <taxon>Basidiomycota</taxon>
        <taxon>Agaricomycotina</taxon>
        <taxon>Agaricomycetes</taxon>
        <taxon>Agaricomycetidae</taxon>
        <taxon>Boletales</taxon>
        <taxon>Sclerodermatineae</taxon>
        <taxon>Sclerodermataceae</taxon>
        <taxon>Scleroderma</taxon>
    </lineage>
</organism>
<accession>A0A0C3A3C2</accession>
<dbReference type="EMBL" id="KN822010">
    <property type="protein sequence ID" value="KIM68128.1"/>
    <property type="molecule type" value="Genomic_DNA"/>
</dbReference>
<protein>
    <submittedName>
        <fullName evidence="1">Uncharacterized protein</fullName>
    </submittedName>
</protein>
<name>A0A0C3A3C2_9AGAM</name>
<evidence type="ECO:0000313" key="1">
    <source>
        <dbReference type="EMBL" id="KIM68128.1"/>
    </source>
</evidence>
<gene>
    <name evidence="1" type="ORF">SCLCIDRAFT_1209527</name>
</gene>
<dbReference type="AlphaFoldDB" id="A0A0C3A3C2"/>
<dbReference type="OrthoDB" id="3582307at2759"/>
<reference evidence="2" key="2">
    <citation type="submission" date="2015-01" db="EMBL/GenBank/DDBJ databases">
        <title>Evolutionary Origins and Diversification of the Mycorrhizal Mutualists.</title>
        <authorList>
            <consortium name="DOE Joint Genome Institute"/>
            <consortium name="Mycorrhizal Genomics Consortium"/>
            <person name="Kohler A."/>
            <person name="Kuo A."/>
            <person name="Nagy L.G."/>
            <person name="Floudas D."/>
            <person name="Copeland A."/>
            <person name="Barry K.W."/>
            <person name="Cichocki N."/>
            <person name="Veneault-Fourrey C."/>
            <person name="LaButti K."/>
            <person name="Lindquist E.A."/>
            <person name="Lipzen A."/>
            <person name="Lundell T."/>
            <person name="Morin E."/>
            <person name="Murat C."/>
            <person name="Riley R."/>
            <person name="Ohm R."/>
            <person name="Sun H."/>
            <person name="Tunlid A."/>
            <person name="Henrissat B."/>
            <person name="Grigoriev I.V."/>
            <person name="Hibbett D.S."/>
            <person name="Martin F."/>
        </authorList>
    </citation>
    <scope>NUCLEOTIDE SEQUENCE [LARGE SCALE GENOMIC DNA]</scope>
    <source>
        <strain evidence="2">Foug A</strain>
    </source>
</reference>
<evidence type="ECO:0000313" key="2">
    <source>
        <dbReference type="Proteomes" id="UP000053989"/>
    </source>
</evidence>
<dbReference type="InParanoid" id="A0A0C3A3C2"/>
<sequence>MPLRPDAILTRWHKMLGLQRQIPACWHRARLREELRERYLATTPLARLSETSDVLFTISRAAHDGFPICKKPPFAPFHNGLAYVYMLAKYTSRWGFYRMAALLCRAPDAAAVREVVNPAKDGKLDEVAVRHGINLAAFRRVGRTLRCVWPLLP</sequence>
<keyword evidence="2" id="KW-1185">Reference proteome</keyword>
<proteinExistence type="predicted"/>
<dbReference type="Proteomes" id="UP000053989">
    <property type="component" value="Unassembled WGS sequence"/>
</dbReference>
<reference evidence="1 2" key="1">
    <citation type="submission" date="2014-04" db="EMBL/GenBank/DDBJ databases">
        <authorList>
            <consortium name="DOE Joint Genome Institute"/>
            <person name="Kuo A."/>
            <person name="Kohler A."/>
            <person name="Nagy L.G."/>
            <person name="Floudas D."/>
            <person name="Copeland A."/>
            <person name="Barry K.W."/>
            <person name="Cichocki N."/>
            <person name="Veneault-Fourrey C."/>
            <person name="LaButti K."/>
            <person name="Lindquist E.A."/>
            <person name="Lipzen A."/>
            <person name="Lundell T."/>
            <person name="Morin E."/>
            <person name="Murat C."/>
            <person name="Sun H."/>
            <person name="Tunlid A."/>
            <person name="Henrissat B."/>
            <person name="Grigoriev I.V."/>
            <person name="Hibbett D.S."/>
            <person name="Martin F."/>
            <person name="Nordberg H.P."/>
            <person name="Cantor M.N."/>
            <person name="Hua S.X."/>
        </authorList>
    </citation>
    <scope>NUCLEOTIDE SEQUENCE [LARGE SCALE GENOMIC DNA]</scope>
    <source>
        <strain evidence="1 2">Foug A</strain>
    </source>
</reference>